<gene>
    <name evidence="1" type="ORF">OR214_05172</name>
</gene>
<name>R0CDZ7_RALPI</name>
<accession>R0CDZ7</accession>
<comment type="caution">
    <text evidence="1">The sequence shown here is derived from an EMBL/GenBank/DDBJ whole genome shotgun (WGS) entry which is preliminary data.</text>
</comment>
<dbReference type="AlphaFoldDB" id="R0CDZ7"/>
<protein>
    <submittedName>
        <fullName evidence="1">Uncharacterized protein</fullName>
    </submittedName>
</protein>
<dbReference type="EMBL" id="APMQ01000028">
    <property type="protein sequence ID" value="ENZ74900.1"/>
    <property type="molecule type" value="Genomic_DNA"/>
</dbReference>
<dbReference type="PATRIC" id="fig|1264675.3.peg.5098"/>
<sequence>MEKKRDSRLTVDLLDYKKPWVDFCKAQGVSPSDALRQVVARLIEHGAAQPTHQVQMVAGEEERPTLRKKVSMTPSEFAAVEALAKSEGFSAPKWIVALIRGRLTGQPQFGQPELEALTSSNLQLMKIGRNLNQVAKALNTAPHERGAFRVDLIEQIDSAIKVHTGKVAGLVSASTRRWVLK</sequence>
<dbReference type="Proteomes" id="UP000013280">
    <property type="component" value="Unassembled WGS sequence"/>
</dbReference>
<evidence type="ECO:0000313" key="1">
    <source>
        <dbReference type="EMBL" id="ENZ74900.1"/>
    </source>
</evidence>
<evidence type="ECO:0000313" key="2">
    <source>
        <dbReference type="Proteomes" id="UP000013280"/>
    </source>
</evidence>
<organism evidence="1 2">
    <name type="scientific">Ralstonia pickettii OR214</name>
    <dbReference type="NCBI Taxonomy" id="1264675"/>
    <lineage>
        <taxon>Bacteria</taxon>
        <taxon>Pseudomonadati</taxon>
        <taxon>Pseudomonadota</taxon>
        <taxon>Betaproteobacteria</taxon>
        <taxon>Burkholderiales</taxon>
        <taxon>Burkholderiaceae</taxon>
        <taxon>Ralstonia</taxon>
    </lineage>
</organism>
<reference evidence="1 2" key="1">
    <citation type="journal article" date="2013" name="Genome Announc.">
        <title>Draft Genome Sequence for Ralstonia sp. Strain OR214, a Bacterium with Potential for Bioremediation.</title>
        <authorList>
            <person name="Utturkar S.M."/>
            <person name="Bollmann A."/>
            <person name="Brzoska R.M."/>
            <person name="Klingeman D.M."/>
            <person name="Epstein S.E."/>
            <person name="Palumbo A.V."/>
            <person name="Brown S.D."/>
        </authorList>
    </citation>
    <scope>NUCLEOTIDE SEQUENCE [LARGE SCALE GENOMIC DNA]</scope>
    <source>
        <strain evidence="1 2">OR214</strain>
    </source>
</reference>
<proteinExistence type="predicted"/>
<dbReference type="RefSeq" id="WP_004636808.1">
    <property type="nucleotide sequence ID" value="NZ_APMQ01000028.1"/>
</dbReference>